<name>A0A0N7JUS8_9BURK</name>
<dbReference type="EMBL" id="CP012747">
    <property type="protein sequence ID" value="ALL67253.1"/>
    <property type="molecule type" value="Genomic_DNA"/>
</dbReference>
<reference evidence="1 2" key="1">
    <citation type="journal article" date="2014" name="Genome Announc.">
        <title>Draft Genome Sequence of the Haloacid-Degrading Burkholderia caribensis Strain MBA4.</title>
        <authorList>
            <person name="Pan Y."/>
            <person name="Kong K.F."/>
            <person name="Tsang J.S."/>
        </authorList>
    </citation>
    <scope>NUCLEOTIDE SEQUENCE [LARGE SCALE GENOMIC DNA]</scope>
    <source>
        <strain evidence="1 2">MBA4</strain>
    </source>
</reference>
<evidence type="ECO:0000313" key="1">
    <source>
        <dbReference type="EMBL" id="ALL67253.1"/>
    </source>
</evidence>
<dbReference type="Proteomes" id="UP000019146">
    <property type="component" value="Chromosome 2"/>
</dbReference>
<accession>A0A0N7JUS8</accession>
<evidence type="ECO:0000313" key="2">
    <source>
        <dbReference type="Proteomes" id="UP000019146"/>
    </source>
</evidence>
<sequence>MKPLPSFAVRAQRRAAHAFSPARKWPQVRLPGGHQKQNVRFCVIE</sequence>
<dbReference type="AlphaFoldDB" id="A0A0N7JUS8"/>
<protein>
    <submittedName>
        <fullName evidence="1">Uncharacterized protein</fullName>
    </submittedName>
</protein>
<organism evidence="1 2">
    <name type="scientific">Paraburkholderia caribensis MBA4</name>
    <dbReference type="NCBI Taxonomy" id="1323664"/>
    <lineage>
        <taxon>Bacteria</taxon>
        <taxon>Pseudomonadati</taxon>
        <taxon>Pseudomonadota</taxon>
        <taxon>Betaproteobacteria</taxon>
        <taxon>Burkholderiales</taxon>
        <taxon>Burkholderiaceae</taxon>
        <taxon>Paraburkholderia</taxon>
    </lineage>
</organism>
<gene>
    <name evidence="1" type="ORF">K788_0005204</name>
</gene>
<proteinExistence type="predicted"/>
<dbReference type="KEGG" id="bcai:K788_0005204"/>